<dbReference type="AlphaFoldDB" id="A0A117NGP1"/>
<proteinExistence type="predicted"/>
<reference evidence="2" key="1">
    <citation type="journal article" date="2015" name="Genome Biol. Evol.">
        <title>Organellar Genomes of White Spruce (Picea glauca): Assembly and Annotation.</title>
        <authorList>
            <person name="Jackman S.D."/>
            <person name="Warren R.L."/>
            <person name="Gibb E.A."/>
            <person name="Vandervalk B.P."/>
            <person name="Mohamadi H."/>
            <person name="Chu J."/>
            <person name="Raymond A."/>
            <person name="Pleasance S."/>
            <person name="Coope R."/>
            <person name="Wildung M.R."/>
            <person name="Ritland C.E."/>
            <person name="Bousquet J."/>
            <person name="Jones S.J."/>
            <person name="Bohlmann J."/>
            <person name="Birol I."/>
        </authorList>
    </citation>
    <scope>NUCLEOTIDE SEQUENCE [LARGE SCALE GENOMIC DNA]</scope>
    <source>
        <tissue evidence="2">Flushing bud</tissue>
    </source>
</reference>
<feature type="transmembrane region" description="Helical" evidence="1">
    <location>
        <begin position="6"/>
        <end position="23"/>
    </location>
</feature>
<name>A0A117NGP1_PICGL</name>
<organism evidence="2">
    <name type="scientific">Picea glauca</name>
    <name type="common">White spruce</name>
    <name type="synonym">Pinus glauca</name>
    <dbReference type="NCBI Taxonomy" id="3330"/>
    <lineage>
        <taxon>Eukaryota</taxon>
        <taxon>Viridiplantae</taxon>
        <taxon>Streptophyta</taxon>
        <taxon>Embryophyta</taxon>
        <taxon>Tracheophyta</taxon>
        <taxon>Spermatophyta</taxon>
        <taxon>Pinopsida</taxon>
        <taxon>Pinidae</taxon>
        <taxon>Conifers I</taxon>
        <taxon>Pinales</taxon>
        <taxon>Pinaceae</taxon>
        <taxon>Picea</taxon>
    </lineage>
</organism>
<geneLocation type="mitochondrion" evidence="2"/>
<evidence type="ECO:0000313" key="2">
    <source>
        <dbReference type="EMBL" id="KUM47106.1"/>
    </source>
</evidence>
<keyword evidence="2" id="KW-0496">Mitochondrion</keyword>
<dbReference type="EMBL" id="LKAM01000008">
    <property type="protein sequence ID" value="KUM47106.1"/>
    <property type="molecule type" value="Genomic_DNA"/>
</dbReference>
<gene>
    <name evidence="2" type="ORF">ABT39_MTgene6112</name>
</gene>
<keyword evidence="1" id="KW-0472">Membrane</keyword>
<keyword evidence="1" id="KW-0812">Transmembrane</keyword>
<protein>
    <submittedName>
        <fullName evidence="2">Uncharacterized protein</fullName>
    </submittedName>
</protein>
<accession>A0A117NGP1</accession>
<comment type="caution">
    <text evidence="2">The sequence shown here is derived from an EMBL/GenBank/DDBJ whole genome shotgun (WGS) entry which is preliminary data.</text>
</comment>
<keyword evidence="1" id="KW-1133">Transmembrane helix</keyword>
<sequence length="35" mass="4060">MLQLPFFPLLVRLLLLLSSLLLIQTHNHINSARAY</sequence>
<evidence type="ECO:0000256" key="1">
    <source>
        <dbReference type="SAM" id="Phobius"/>
    </source>
</evidence>